<evidence type="ECO:0000313" key="3">
    <source>
        <dbReference type="EMBL" id="MBE1582269.1"/>
    </source>
</evidence>
<organism evidence="3 4">
    <name type="scientific">Nonomuraea angiospora</name>
    <dbReference type="NCBI Taxonomy" id="46172"/>
    <lineage>
        <taxon>Bacteria</taxon>
        <taxon>Bacillati</taxon>
        <taxon>Actinomycetota</taxon>
        <taxon>Actinomycetes</taxon>
        <taxon>Streptosporangiales</taxon>
        <taxon>Streptosporangiaceae</taxon>
        <taxon>Nonomuraea</taxon>
    </lineage>
</organism>
<dbReference type="RefSeq" id="WP_192783573.1">
    <property type="nucleotide sequence ID" value="NZ_JADBEK010000001.1"/>
</dbReference>
<feature type="domain" description="Acyl-CoA dehydrogenase/oxidase C-terminal" evidence="2">
    <location>
        <begin position="30"/>
        <end position="90"/>
    </location>
</feature>
<reference evidence="3 4" key="1">
    <citation type="submission" date="2020-10" db="EMBL/GenBank/DDBJ databases">
        <title>Sequencing the genomes of 1000 actinobacteria strains.</title>
        <authorList>
            <person name="Klenk H.-P."/>
        </authorList>
    </citation>
    <scope>NUCLEOTIDE SEQUENCE [LARGE SCALE GENOMIC DNA]</scope>
    <source>
        <strain evidence="3 4">DSM 43173</strain>
    </source>
</reference>
<keyword evidence="4" id="KW-1185">Reference proteome</keyword>
<dbReference type="Pfam" id="PF00441">
    <property type="entry name" value="Acyl-CoA_dh_1"/>
    <property type="match status" value="1"/>
</dbReference>
<accession>A0ABR9LNQ1</accession>
<dbReference type="EMBL" id="JADBEK010000001">
    <property type="protein sequence ID" value="MBE1582269.1"/>
    <property type="molecule type" value="Genomic_DNA"/>
</dbReference>
<protein>
    <submittedName>
        <fullName evidence="3">Alkylation response protein AidB-like acyl-CoA dehydrogenase</fullName>
    </submittedName>
</protein>
<keyword evidence="1" id="KW-0285">Flavoprotein</keyword>
<dbReference type="Gene3D" id="1.20.140.10">
    <property type="entry name" value="Butyryl-CoA Dehydrogenase, subunit A, domain 3"/>
    <property type="match status" value="1"/>
</dbReference>
<dbReference type="InterPro" id="IPR036250">
    <property type="entry name" value="AcylCo_DH-like_C"/>
</dbReference>
<dbReference type="SUPFAM" id="SSF47203">
    <property type="entry name" value="Acyl-CoA dehydrogenase C-terminal domain-like"/>
    <property type="match status" value="1"/>
</dbReference>
<gene>
    <name evidence="3" type="ORF">H4W80_000527</name>
</gene>
<evidence type="ECO:0000259" key="2">
    <source>
        <dbReference type="Pfam" id="PF00441"/>
    </source>
</evidence>
<evidence type="ECO:0000256" key="1">
    <source>
        <dbReference type="ARBA" id="ARBA00022630"/>
    </source>
</evidence>
<proteinExistence type="predicted"/>
<evidence type="ECO:0000313" key="4">
    <source>
        <dbReference type="Proteomes" id="UP000633509"/>
    </source>
</evidence>
<comment type="caution">
    <text evidence="3">The sequence shown here is derived from an EMBL/GenBank/DDBJ whole genome shotgun (WGS) entry which is preliminary data.</text>
</comment>
<dbReference type="InterPro" id="IPR009075">
    <property type="entry name" value="AcylCo_DH/oxidase_C"/>
</dbReference>
<sequence>MHHRLAAAEGIVFLRDTPPGSPDQQLGSRLAAARLGATRRAFDAVVHRLGNRQSSGEPLLRRQLVTGSVADTVAGIELARAMLNAPYEAHDLITELDEGIIMLFGGAGYITDQPTRALYVSAMIANVWGATR</sequence>
<name>A0ABR9LNQ1_9ACTN</name>
<dbReference type="Proteomes" id="UP000633509">
    <property type="component" value="Unassembled WGS sequence"/>
</dbReference>